<evidence type="ECO:0000313" key="3">
    <source>
        <dbReference type="Proteomes" id="UP000244855"/>
    </source>
</evidence>
<dbReference type="Gene3D" id="3.30.710.10">
    <property type="entry name" value="Potassium Channel Kv1.1, Chain A"/>
    <property type="match status" value="1"/>
</dbReference>
<dbReference type="PROSITE" id="PS50097">
    <property type="entry name" value="BTB"/>
    <property type="match status" value="1"/>
</dbReference>
<organism evidence="2 3">
    <name type="scientific">Periconia macrospinosa</name>
    <dbReference type="NCBI Taxonomy" id="97972"/>
    <lineage>
        <taxon>Eukaryota</taxon>
        <taxon>Fungi</taxon>
        <taxon>Dikarya</taxon>
        <taxon>Ascomycota</taxon>
        <taxon>Pezizomycotina</taxon>
        <taxon>Dothideomycetes</taxon>
        <taxon>Pleosporomycetidae</taxon>
        <taxon>Pleosporales</taxon>
        <taxon>Massarineae</taxon>
        <taxon>Periconiaceae</taxon>
        <taxon>Periconia</taxon>
    </lineage>
</organism>
<dbReference type="EMBL" id="KZ805314">
    <property type="protein sequence ID" value="PVI05410.1"/>
    <property type="molecule type" value="Genomic_DNA"/>
</dbReference>
<dbReference type="InterPro" id="IPR011333">
    <property type="entry name" value="SKP1/BTB/POZ_sf"/>
</dbReference>
<name>A0A2V1E7X5_9PLEO</name>
<gene>
    <name evidence="2" type="ORF">DM02DRAFT_686342</name>
</gene>
<dbReference type="AlphaFoldDB" id="A0A2V1E7X5"/>
<feature type="domain" description="BTB" evidence="1">
    <location>
        <begin position="8"/>
        <end position="73"/>
    </location>
</feature>
<dbReference type="OrthoDB" id="6359816at2759"/>
<dbReference type="Proteomes" id="UP000244855">
    <property type="component" value="Unassembled WGS sequence"/>
</dbReference>
<accession>A0A2V1E7X5</accession>
<dbReference type="SUPFAM" id="SSF54695">
    <property type="entry name" value="POZ domain"/>
    <property type="match status" value="1"/>
</dbReference>
<dbReference type="InterPro" id="IPR000210">
    <property type="entry name" value="BTB/POZ_dom"/>
</dbReference>
<sequence>LLHSSDYSDMTVTCGKSTYKVHKAIVCPQVPFFAGAVSFKEKQLMYLQNGNSANVDLSEDDPDAVEALIHYLYKADYAPCLVTEKAEEHTCGWKTGFEHDACIHHRCSPTTCAFKCRDRVCDLCFPAGYIDGSAPADLQLHIKVYQLADMYQIDNLKILAKHKLQIACRMFWDTEEFVSAARLAVDVDMAVGSVFCHTVAYRQVLLKKKGIASMLEENRTLAMYILRLRADDLIDSKL</sequence>
<reference evidence="2 3" key="1">
    <citation type="journal article" date="2018" name="Sci. Rep.">
        <title>Comparative genomics provides insights into the lifestyle and reveals functional heterogeneity of dark septate endophytic fungi.</title>
        <authorList>
            <person name="Knapp D.G."/>
            <person name="Nemeth J.B."/>
            <person name="Barry K."/>
            <person name="Hainaut M."/>
            <person name="Henrissat B."/>
            <person name="Johnson J."/>
            <person name="Kuo A."/>
            <person name="Lim J.H.P."/>
            <person name="Lipzen A."/>
            <person name="Nolan M."/>
            <person name="Ohm R.A."/>
            <person name="Tamas L."/>
            <person name="Grigoriev I.V."/>
            <person name="Spatafora J.W."/>
            <person name="Nagy L.G."/>
            <person name="Kovacs G.M."/>
        </authorList>
    </citation>
    <scope>NUCLEOTIDE SEQUENCE [LARGE SCALE GENOMIC DNA]</scope>
    <source>
        <strain evidence="2 3">DSE2036</strain>
    </source>
</reference>
<dbReference type="PANTHER" id="PTHR47843">
    <property type="entry name" value="BTB DOMAIN-CONTAINING PROTEIN-RELATED"/>
    <property type="match status" value="1"/>
</dbReference>
<dbReference type="CDD" id="cd18186">
    <property type="entry name" value="BTB_POZ_ZBTB_KLHL-like"/>
    <property type="match status" value="1"/>
</dbReference>
<proteinExistence type="predicted"/>
<evidence type="ECO:0000259" key="1">
    <source>
        <dbReference type="PROSITE" id="PS50097"/>
    </source>
</evidence>
<evidence type="ECO:0000313" key="2">
    <source>
        <dbReference type="EMBL" id="PVI05410.1"/>
    </source>
</evidence>
<keyword evidence="3" id="KW-1185">Reference proteome</keyword>
<dbReference type="PANTHER" id="PTHR47843:SF5">
    <property type="entry name" value="BTB_POZ DOMAIN PROTEIN"/>
    <property type="match status" value="1"/>
</dbReference>
<dbReference type="Pfam" id="PF00651">
    <property type="entry name" value="BTB"/>
    <property type="match status" value="1"/>
</dbReference>
<protein>
    <recommendedName>
        <fullName evidence="1">BTB domain-containing protein</fullName>
    </recommendedName>
</protein>
<feature type="non-terminal residue" evidence="2">
    <location>
        <position position="1"/>
    </location>
</feature>